<gene>
    <name evidence="2" type="ORF">RB2654_18433</name>
</gene>
<dbReference type="PANTHER" id="PTHR43664">
    <property type="entry name" value="MONOAMINE OXIDASE-RELATED"/>
    <property type="match status" value="1"/>
</dbReference>
<evidence type="ECO:0000313" key="2">
    <source>
        <dbReference type="EMBL" id="EAQ14588.1"/>
    </source>
</evidence>
<dbReference type="RefSeq" id="WP_008334291.1">
    <property type="nucleotide sequence ID" value="NZ_CH902578.1"/>
</dbReference>
<feature type="domain" description="MaoC-like" evidence="1">
    <location>
        <begin position="18"/>
        <end position="113"/>
    </location>
</feature>
<dbReference type="SUPFAM" id="SSF54637">
    <property type="entry name" value="Thioesterase/thiol ester dehydrase-isomerase"/>
    <property type="match status" value="1"/>
</dbReference>
<accession>A3V9J7</accession>
<organism evidence="2 3">
    <name type="scientific">Maritimibacter alkaliphilus HTCC2654</name>
    <dbReference type="NCBI Taxonomy" id="314271"/>
    <lineage>
        <taxon>Bacteria</taxon>
        <taxon>Pseudomonadati</taxon>
        <taxon>Pseudomonadota</taxon>
        <taxon>Alphaproteobacteria</taxon>
        <taxon>Rhodobacterales</taxon>
        <taxon>Roseobacteraceae</taxon>
        <taxon>Maritimibacter</taxon>
    </lineage>
</organism>
<dbReference type="HOGENOM" id="CLU_094876_1_0_5"/>
<dbReference type="STRING" id="314271.RB2654_18433"/>
<reference evidence="2 3" key="1">
    <citation type="journal article" date="2010" name="J. Bacteriol.">
        <title>Genome sequences of Pelagibaca bermudensis HTCC2601T and Maritimibacter alkaliphilus HTCC2654T, the type strains of two marine Roseobacter genera.</title>
        <authorList>
            <person name="Thrash J.C."/>
            <person name="Cho J.C."/>
            <person name="Ferriera S."/>
            <person name="Johnson J."/>
            <person name="Vergin K.L."/>
            <person name="Giovannoni S.J."/>
        </authorList>
    </citation>
    <scope>NUCLEOTIDE SEQUENCE [LARGE SCALE GENOMIC DNA]</scope>
    <source>
        <strain evidence="2 3">HTCC2654</strain>
    </source>
</reference>
<dbReference type="InterPro" id="IPR002539">
    <property type="entry name" value="MaoC-like_dom"/>
</dbReference>
<sequence>MTQRYFEDLPIGFTYRSGEAELTREAIVKFAREWDPQPFHVDDAAAAESHFGTLIASGWHTLLIAFNLAMQSGVWDEASMGASGMDEVRWFLPAVPGDVIHVRAEVVTAERSKSRPDRGRVSFRNDVHRADGKRIASYIGNHLMKARGTSLA</sequence>
<dbReference type="InterPro" id="IPR052342">
    <property type="entry name" value="MCH/BMMD"/>
</dbReference>
<proteinExistence type="predicted"/>
<dbReference type="Gene3D" id="3.10.129.10">
    <property type="entry name" value="Hotdog Thioesterase"/>
    <property type="match status" value="1"/>
</dbReference>
<dbReference type="PANTHER" id="PTHR43664:SF1">
    <property type="entry name" value="BETA-METHYLMALYL-COA DEHYDRATASE"/>
    <property type="match status" value="1"/>
</dbReference>
<evidence type="ECO:0000313" key="3">
    <source>
        <dbReference type="Proteomes" id="UP000002931"/>
    </source>
</evidence>
<protein>
    <submittedName>
        <fullName evidence="2">MaoC domain protein</fullName>
    </submittedName>
</protein>
<dbReference type="Proteomes" id="UP000002931">
    <property type="component" value="Unassembled WGS sequence"/>
</dbReference>
<dbReference type="EMBL" id="AAMT01000001">
    <property type="protein sequence ID" value="EAQ14588.1"/>
    <property type="molecule type" value="Genomic_DNA"/>
</dbReference>
<name>A3V9J7_9RHOB</name>
<dbReference type="Pfam" id="PF01575">
    <property type="entry name" value="MaoC_dehydratas"/>
    <property type="match status" value="1"/>
</dbReference>
<dbReference type="OrthoDB" id="9797938at2"/>
<dbReference type="eggNOG" id="COG2030">
    <property type="taxonomic scope" value="Bacteria"/>
</dbReference>
<evidence type="ECO:0000259" key="1">
    <source>
        <dbReference type="Pfam" id="PF01575"/>
    </source>
</evidence>
<dbReference type="CDD" id="cd03454">
    <property type="entry name" value="YdeM"/>
    <property type="match status" value="1"/>
</dbReference>
<dbReference type="AlphaFoldDB" id="A3V9J7"/>
<dbReference type="InterPro" id="IPR029069">
    <property type="entry name" value="HotDog_dom_sf"/>
</dbReference>
<keyword evidence="3" id="KW-1185">Reference proteome</keyword>
<comment type="caution">
    <text evidence="2">The sequence shown here is derived from an EMBL/GenBank/DDBJ whole genome shotgun (WGS) entry which is preliminary data.</text>
</comment>